<accession>A0A9N9QW48</accession>
<evidence type="ECO:0000256" key="9">
    <source>
        <dbReference type="ARBA" id="ARBA00047885"/>
    </source>
</evidence>
<evidence type="ECO:0000256" key="7">
    <source>
        <dbReference type="ARBA" id="ARBA00043129"/>
    </source>
</evidence>
<dbReference type="Gene3D" id="3.40.50.150">
    <property type="entry name" value="Vaccinia Virus protein VP39"/>
    <property type="match status" value="1"/>
</dbReference>
<dbReference type="FunFam" id="3.40.50.150:FF:000025">
    <property type="entry name" value="N-terminal Xaa-Pro-Lys N-methyltransferase 1"/>
    <property type="match status" value="1"/>
</dbReference>
<comment type="similarity">
    <text evidence="1">Belongs to the methyltransferase superfamily. NTM1 family.</text>
</comment>
<evidence type="ECO:0000256" key="1">
    <source>
        <dbReference type="ARBA" id="ARBA00009059"/>
    </source>
</evidence>
<comment type="catalytic activity">
    <reaction evidence="8">
        <text>N-terminal L-seryl-L-prolyl-L-lysyl-[protein] + 3 S-adenosyl-L-methionine = N-terminal N,N,N-trimethyl-L-seryl-L-prolyl-L-lysyl-[protein] + 3 S-adenosyl-L-homocysteine + 3 H(+)</text>
        <dbReference type="Rhea" id="RHEA:54724"/>
        <dbReference type="Rhea" id="RHEA-COMP:13789"/>
        <dbReference type="Rhea" id="RHEA-COMP:13973"/>
        <dbReference type="ChEBI" id="CHEBI:15378"/>
        <dbReference type="ChEBI" id="CHEBI:57856"/>
        <dbReference type="ChEBI" id="CHEBI:59789"/>
        <dbReference type="ChEBI" id="CHEBI:138061"/>
        <dbReference type="ChEBI" id="CHEBI:138317"/>
        <dbReference type="EC" id="2.1.1.244"/>
    </reaction>
</comment>
<organism evidence="11 12">
    <name type="scientific">Diatraea saccharalis</name>
    <name type="common">sugarcane borer</name>
    <dbReference type="NCBI Taxonomy" id="40085"/>
    <lineage>
        <taxon>Eukaryota</taxon>
        <taxon>Metazoa</taxon>
        <taxon>Ecdysozoa</taxon>
        <taxon>Arthropoda</taxon>
        <taxon>Hexapoda</taxon>
        <taxon>Insecta</taxon>
        <taxon>Pterygota</taxon>
        <taxon>Neoptera</taxon>
        <taxon>Endopterygota</taxon>
        <taxon>Lepidoptera</taxon>
        <taxon>Glossata</taxon>
        <taxon>Ditrysia</taxon>
        <taxon>Pyraloidea</taxon>
        <taxon>Crambidae</taxon>
        <taxon>Crambinae</taxon>
        <taxon>Diatraea</taxon>
    </lineage>
</organism>
<comment type="catalytic activity">
    <reaction evidence="9">
        <text>N-terminal L-prolyl-L-prolyl-L-lysyl-[protein] + 2 S-adenosyl-L-methionine = N-terminal N,N-dimethyl-L-prolyl-L-prolyl-L-lysyl-[protein] + 2 S-adenosyl-L-homocysteine + 2 H(+)</text>
        <dbReference type="Rhea" id="RHEA:54736"/>
        <dbReference type="Rhea" id="RHEA-COMP:13787"/>
        <dbReference type="Rhea" id="RHEA-COMP:13974"/>
        <dbReference type="ChEBI" id="CHEBI:15378"/>
        <dbReference type="ChEBI" id="CHEBI:57856"/>
        <dbReference type="ChEBI" id="CHEBI:59789"/>
        <dbReference type="ChEBI" id="CHEBI:138059"/>
        <dbReference type="ChEBI" id="CHEBI:138318"/>
        <dbReference type="EC" id="2.1.1.244"/>
    </reaction>
</comment>
<keyword evidence="4" id="KW-0949">S-adenosyl-L-methionine</keyword>
<dbReference type="EMBL" id="OU893343">
    <property type="protein sequence ID" value="CAG9784466.1"/>
    <property type="molecule type" value="Genomic_DNA"/>
</dbReference>
<evidence type="ECO:0000313" key="11">
    <source>
        <dbReference type="EMBL" id="CAG9784466.1"/>
    </source>
</evidence>
<proteinExistence type="inferred from homology"/>
<evidence type="ECO:0000256" key="3">
    <source>
        <dbReference type="ARBA" id="ARBA00022679"/>
    </source>
</evidence>
<keyword evidence="2" id="KW-0489">Methyltransferase</keyword>
<comment type="catalytic activity">
    <reaction evidence="10">
        <text>N-terminal L-alanyl-L-prolyl-L-lysyl-[protein] + 3 S-adenosyl-L-methionine = N-terminal N,N,N-trimethyl-L-alanyl-L-prolyl-L-lysyl-[protein] + 3 S-adenosyl-L-homocysteine + 3 H(+)</text>
        <dbReference type="Rhea" id="RHEA:54712"/>
        <dbReference type="Rhea" id="RHEA-COMP:13785"/>
        <dbReference type="Rhea" id="RHEA-COMP:13971"/>
        <dbReference type="ChEBI" id="CHEBI:15378"/>
        <dbReference type="ChEBI" id="CHEBI:57856"/>
        <dbReference type="ChEBI" id="CHEBI:59789"/>
        <dbReference type="ChEBI" id="CHEBI:138057"/>
        <dbReference type="ChEBI" id="CHEBI:138315"/>
        <dbReference type="EC" id="2.1.1.244"/>
    </reaction>
</comment>
<dbReference type="CDD" id="cd02440">
    <property type="entry name" value="AdoMet_MTases"/>
    <property type="match status" value="1"/>
</dbReference>
<name>A0A9N9QW48_9NEOP</name>
<dbReference type="EC" id="2.1.1.244" evidence="5"/>
<evidence type="ECO:0000256" key="5">
    <source>
        <dbReference type="ARBA" id="ARBA00039112"/>
    </source>
</evidence>
<protein>
    <recommendedName>
        <fullName evidence="6">Alpha N-terminal protein methyltransferase 1</fullName>
        <ecNumber evidence="5">2.1.1.244</ecNumber>
    </recommendedName>
    <alternativeName>
        <fullName evidence="7">X-Pro-Lys N-terminal protein methyltransferase 1</fullName>
    </alternativeName>
</protein>
<dbReference type="InterPro" id="IPR008576">
    <property type="entry name" value="MeTrfase_NTM1"/>
</dbReference>
<keyword evidence="12" id="KW-1185">Reference proteome</keyword>
<dbReference type="GO" id="GO:0032259">
    <property type="term" value="P:methylation"/>
    <property type="evidence" value="ECO:0007669"/>
    <property type="project" value="UniProtKB-KW"/>
</dbReference>
<dbReference type="GO" id="GO:0071885">
    <property type="term" value="F:N-terminal protein N-methyltransferase activity"/>
    <property type="evidence" value="ECO:0007669"/>
    <property type="project" value="UniProtKB-EC"/>
</dbReference>
<dbReference type="PANTHER" id="PTHR12753">
    <property type="entry name" value="AD-003 - RELATED"/>
    <property type="match status" value="1"/>
</dbReference>
<evidence type="ECO:0000256" key="10">
    <source>
        <dbReference type="ARBA" id="ARBA00048167"/>
    </source>
</evidence>
<dbReference type="GO" id="GO:0005737">
    <property type="term" value="C:cytoplasm"/>
    <property type="evidence" value="ECO:0007669"/>
    <property type="project" value="TreeGrafter"/>
</dbReference>
<dbReference type="InterPro" id="IPR029063">
    <property type="entry name" value="SAM-dependent_MTases_sf"/>
</dbReference>
<evidence type="ECO:0000256" key="4">
    <source>
        <dbReference type="ARBA" id="ARBA00022691"/>
    </source>
</evidence>
<dbReference type="Pfam" id="PF05891">
    <property type="entry name" value="Methyltransf_PK"/>
    <property type="match status" value="1"/>
</dbReference>
<evidence type="ECO:0000256" key="2">
    <source>
        <dbReference type="ARBA" id="ARBA00022603"/>
    </source>
</evidence>
<dbReference type="SUPFAM" id="SSF53335">
    <property type="entry name" value="S-adenosyl-L-methionine-dependent methyltransferases"/>
    <property type="match status" value="1"/>
</dbReference>
<dbReference type="AlphaFoldDB" id="A0A9N9QW48"/>
<dbReference type="Proteomes" id="UP001153714">
    <property type="component" value="Chromosome 12"/>
</dbReference>
<reference evidence="11" key="2">
    <citation type="submission" date="2022-10" db="EMBL/GenBank/DDBJ databases">
        <authorList>
            <consortium name="ENA_rothamsted_submissions"/>
            <consortium name="culmorum"/>
            <person name="King R."/>
        </authorList>
    </citation>
    <scope>NUCLEOTIDE SEQUENCE</scope>
</reference>
<evidence type="ECO:0000256" key="6">
    <source>
        <dbReference type="ARBA" id="ARBA00039449"/>
    </source>
</evidence>
<keyword evidence="3" id="KW-0808">Transferase</keyword>
<reference evidence="11" key="1">
    <citation type="submission" date="2021-12" db="EMBL/GenBank/DDBJ databases">
        <authorList>
            <person name="King R."/>
        </authorList>
    </citation>
    <scope>NUCLEOTIDE SEQUENCE</scope>
</reference>
<evidence type="ECO:0000313" key="12">
    <source>
        <dbReference type="Proteomes" id="UP001153714"/>
    </source>
</evidence>
<sequence>MNANKFNISYAKALEYWSEIPPTVDGVLGGFGFISELDINGSKLFLESLLSSENAPGCSLALDCGAGIGRITKDLLIHHFEAVDVVEPDLKFINSIREFVGDGQLKIRRLYNVGLQEFIPENKYDIIWNQWVLGYLTDEDLVSYLIRCRDALAPSGVIVVKENVTSTGKTEKDETDSSITRSLKQFIKIFKSASLKRIKQCKQTNFPNGIYPIIKCRRITVCPGIPRFGQYNDRATTHKTLGTVRLNVGVPIVVMETTDQGD</sequence>
<dbReference type="PANTHER" id="PTHR12753:SF0">
    <property type="entry name" value="ALPHA N-TERMINAL PROTEIN METHYLTRANSFERASE 1"/>
    <property type="match status" value="1"/>
</dbReference>
<dbReference type="OrthoDB" id="1298661at2759"/>
<evidence type="ECO:0000256" key="8">
    <source>
        <dbReference type="ARBA" id="ARBA00047306"/>
    </source>
</evidence>
<gene>
    <name evidence="11" type="ORF">DIATSA_LOCUS2560</name>
</gene>